<comment type="caution">
    <text evidence="2">The sequence shown here is derived from an EMBL/GenBank/DDBJ whole genome shotgun (WGS) entry which is preliminary data.</text>
</comment>
<accession>A0A426V2P1</accession>
<dbReference type="AlphaFoldDB" id="A0A426V2P1"/>
<keyword evidence="1" id="KW-0812">Transmembrane</keyword>
<dbReference type="RefSeq" id="WP_125245279.1">
    <property type="nucleotide sequence ID" value="NZ_RSED01000026.1"/>
</dbReference>
<dbReference type="Proteomes" id="UP000269265">
    <property type="component" value="Unassembled WGS sequence"/>
</dbReference>
<dbReference type="EMBL" id="RSED01000026">
    <property type="protein sequence ID" value="RRS01179.1"/>
    <property type="molecule type" value="Genomic_DNA"/>
</dbReference>
<evidence type="ECO:0000313" key="3">
    <source>
        <dbReference type="Proteomes" id="UP000269265"/>
    </source>
</evidence>
<feature type="transmembrane region" description="Helical" evidence="1">
    <location>
        <begin position="35"/>
        <end position="54"/>
    </location>
</feature>
<proteinExistence type="predicted"/>
<keyword evidence="1" id="KW-0472">Membrane</keyword>
<reference evidence="2 3" key="1">
    <citation type="submission" date="2018-12" db="EMBL/GenBank/DDBJ databases">
        <title>The whole draft genome of Aquabacterium sp. SJQ9.</title>
        <authorList>
            <person name="Sun L."/>
            <person name="Gao X."/>
            <person name="Chen W."/>
            <person name="Huang K."/>
        </authorList>
    </citation>
    <scope>NUCLEOTIDE SEQUENCE [LARGE SCALE GENOMIC DNA]</scope>
    <source>
        <strain evidence="2 3">SJQ9</strain>
    </source>
</reference>
<protein>
    <submittedName>
        <fullName evidence="2">Uncharacterized protein</fullName>
    </submittedName>
</protein>
<sequence length="67" mass="7039">MKTRTKVLVIALIPAIALCVAIVHAEGYAVTWADVLILTGIIGLGAGACAGFIARDMRDAKSDNRKD</sequence>
<organism evidence="2 3">
    <name type="scientific">Aquabacterium soli</name>
    <dbReference type="NCBI Taxonomy" id="2493092"/>
    <lineage>
        <taxon>Bacteria</taxon>
        <taxon>Pseudomonadati</taxon>
        <taxon>Pseudomonadota</taxon>
        <taxon>Betaproteobacteria</taxon>
        <taxon>Burkholderiales</taxon>
        <taxon>Aquabacterium</taxon>
    </lineage>
</organism>
<evidence type="ECO:0000256" key="1">
    <source>
        <dbReference type="SAM" id="Phobius"/>
    </source>
</evidence>
<gene>
    <name evidence="2" type="ORF">EIP75_21630</name>
</gene>
<keyword evidence="1" id="KW-1133">Transmembrane helix</keyword>
<evidence type="ECO:0000313" key="2">
    <source>
        <dbReference type="EMBL" id="RRS01179.1"/>
    </source>
</evidence>
<name>A0A426V2P1_9BURK</name>
<keyword evidence="3" id="KW-1185">Reference proteome</keyword>